<dbReference type="AlphaFoldDB" id="A0A8C0WD20"/>
<accession>A0A8C0WD20</accession>
<evidence type="ECO:0000313" key="1">
    <source>
        <dbReference type="Ensembl" id="ENSCCNP00000008709.1"/>
    </source>
</evidence>
<protein>
    <submittedName>
        <fullName evidence="1">Uncharacterized protein</fullName>
    </submittedName>
</protein>
<sequence length="52" mass="5791">MIDRCPAATSLSTEIYLADVQAERYSRSLLVLCPIIINHNYLADSHHTSSTV</sequence>
<organism evidence="1">
    <name type="scientific">Castor canadensis</name>
    <name type="common">American beaver</name>
    <dbReference type="NCBI Taxonomy" id="51338"/>
    <lineage>
        <taxon>Eukaryota</taxon>
        <taxon>Metazoa</taxon>
        <taxon>Chordata</taxon>
        <taxon>Craniata</taxon>
        <taxon>Vertebrata</taxon>
        <taxon>Euteleostomi</taxon>
        <taxon>Mammalia</taxon>
        <taxon>Eutheria</taxon>
        <taxon>Euarchontoglires</taxon>
        <taxon>Glires</taxon>
        <taxon>Rodentia</taxon>
        <taxon>Castorimorpha</taxon>
        <taxon>Castoridae</taxon>
        <taxon>Castor</taxon>
    </lineage>
</organism>
<proteinExistence type="predicted"/>
<reference evidence="1" key="1">
    <citation type="submission" date="2023-09" db="UniProtKB">
        <authorList>
            <consortium name="Ensembl"/>
        </authorList>
    </citation>
    <scope>IDENTIFICATION</scope>
</reference>
<name>A0A8C0WD20_CASCN</name>
<dbReference type="Ensembl" id="ENSCCNT00000011474.1">
    <property type="protein sequence ID" value="ENSCCNP00000008709.1"/>
    <property type="gene ID" value="ENSCCNG00000009199.1"/>
</dbReference>